<proteinExistence type="predicted"/>
<organism evidence="1">
    <name type="scientific">Bactrocera latifrons</name>
    <name type="common">Malaysian fruit fly</name>
    <name type="synonym">Chaetodacus latifrons</name>
    <dbReference type="NCBI Taxonomy" id="174628"/>
    <lineage>
        <taxon>Eukaryota</taxon>
        <taxon>Metazoa</taxon>
        <taxon>Ecdysozoa</taxon>
        <taxon>Arthropoda</taxon>
        <taxon>Hexapoda</taxon>
        <taxon>Insecta</taxon>
        <taxon>Pterygota</taxon>
        <taxon>Neoptera</taxon>
        <taxon>Endopterygota</taxon>
        <taxon>Diptera</taxon>
        <taxon>Brachycera</taxon>
        <taxon>Muscomorpha</taxon>
        <taxon>Tephritoidea</taxon>
        <taxon>Tephritidae</taxon>
        <taxon>Bactrocera</taxon>
        <taxon>Bactrocera</taxon>
    </lineage>
</organism>
<accession>A0A0K8UCV4</accession>
<dbReference type="AlphaFoldDB" id="A0A0K8UCV4"/>
<gene>
    <name evidence="1" type="ORF">c0_g1_i1</name>
</gene>
<reference evidence="1" key="1">
    <citation type="submission" date="2015-06" db="EMBL/GenBank/DDBJ databases">
        <authorList>
            <person name="Hoefler B.C."/>
            <person name="Straight P.D."/>
        </authorList>
    </citation>
    <scope>NUCLEOTIDE SEQUENCE</scope>
</reference>
<name>A0A0K8UCV4_BACLA</name>
<protein>
    <submittedName>
        <fullName evidence="1">Uncharacterized protein</fullName>
    </submittedName>
</protein>
<evidence type="ECO:0000313" key="1">
    <source>
        <dbReference type="EMBL" id="JAI24459.1"/>
    </source>
</evidence>
<dbReference type="EMBL" id="GDHF01027855">
    <property type="protein sequence ID" value="JAI24459.1"/>
    <property type="molecule type" value="Transcribed_RNA"/>
</dbReference>
<feature type="non-terminal residue" evidence="1">
    <location>
        <position position="1"/>
    </location>
</feature>
<sequence>SLREELNALMIVADPTDCIKEKCPTEWQACLDDSKCVPALQSCQDQCGNKTSCWQLCLAKKGDTPAINVAKCANTNHCLGERPEKEMSTALVQVMDDPIIDCVK</sequence>